<keyword evidence="3" id="KW-1185">Reference proteome</keyword>
<keyword evidence="1" id="KW-1133">Transmembrane helix</keyword>
<dbReference type="RefSeq" id="XP_013901410.1">
    <property type="nucleotide sequence ID" value="XM_014045956.1"/>
</dbReference>
<gene>
    <name evidence="2" type="ORF">MNEG_5566</name>
</gene>
<accession>A0A0D2N9T9</accession>
<dbReference type="Proteomes" id="UP000054498">
    <property type="component" value="Unassembled WGS sequence"/>
</dbReference>
<dbReference type="OrthoDB" id="10487506at2759"/>
<protein>
    <submittedName>
        <fullName evidence="2">Uncharacterized protein</fullName>
    </submittedName>
</protein>
<dbReference type="GeneID" id="25738443"/>
<organism evidence="2 3">
    <name type="scientific">Monoraphidium neglectum</name>
    <dbReference type="NCBI Taxonomy" id="145388"/>
    <lineage>
        <taxon>Eukaryota</taxon>
        <taxon>Viridiplantae</taxon>
        <taxon>Chlorophyta</taxon>
        <taxon>core chlorophytes</taxon>
        <taxon>Chlorophyceae</taxon>
        <taxon>CS clade</taxon>
        <taxon>Sphaeropleales</taxon>
        <taxon>Selenastraceae</taxon>
        <taxon>Monoraphidium</taxon>
    </lineage>
</organism>
<proteinExistence type="predicted"/>
<dbReference type="AlphaFoldDB" id="A0A0D2N9T9"/>
<keyword evidence="1" id="KW-0472">Membrane</keyword>
<dbReference type="KEGG" id="mng:MNEG_5566"/>
<sequence length="140" mass="14937">MACYLGCRGCCAKLRWLIFILATLAAVAFIVAGLVKTVTPNGGDWRALFVCTTKDQSIQDGGVCWQTFWRNAGVPFVVLCIGVAALALSLLTCCCFCCASAPGSRRAKKDQQFIQGDTYDTGAQGDQYAYGAPKPTVAHV</sequence>
<reference evidence="2 3" key="1">
    <citation type="journal article" date="2013" name="BMC Genomics">
        <title>Reconstruction of the lipid metabolism for the microalga Monoraphidium neglectum from its genome sequence reveals characteristics suitable for biofuel production.</title>
        <authorList>
            <person name="Bogen C."/>
            <person name="Al-Dilaimi A."/>
            <person name="Albersmeier A."/>
            <person name="Wichmann J."/>
            <person name="Grundmann M."/>
            <person name="Rupp O."/>
            <person name="Lauersen K.J."/>
            <person name="Blifernez-Klassen O."/>
            <person name="Kalinowski J."/>
            <person name="Goesmann A."/>
            <person name="Mussgnug J.H."/>
            <person name="Kruse O."/>
        </authorList>
    </citation>
    <scope>NUCLEOTIDE SEQUENCE [LARGE SCALE GENOMIC DNA]</scope>
    <source>
        <strain evidence="2 3">SAG 48.87</strain>
    </source>
</reference>
<evidence type="ECO:0000313" key="2">
    <source>
        <dbReference type="EMBL" id="KIZ02391.1"/>
    </source>
</evidence>
<feature type="transmembrane region" description="Helical" evidence="1">
    <location>
        <begin position="76"/>
        <end position="99"/>
    </location>
</feature>
<keyword evidence="1" id="KW-0812">Transmembrane</keyword>
<feature type="transmembrane region" description="Helical" evidence="1">
    <location>
        <begin position="16"/>
        <end position="35"/>
    </location>
</feature>
<dbReference type="EMBL" id="KK101059">
    <property type="protein sequence ID" value="KIZ02391.1"/>
    <property type="molecule type" value="Genomic_DNA"/>
</dbReference>
<evidence type="ECO:0000256" key="1">
    <source>
        <dbReference type="SAM" id="Phobius"/>
    </source>
</evidence>
<name>A0A0D2N9T9_9CHLO</name>
<evidence type="ECO:0000313" key="3">
    <source>
        <dbReference type="Proteomes" id="UP000054498"/>
    </source>
</evidence>